<keyword evidence="4 17" id="KW-0732">Signal</keyword>
<evidence type="ECO:0000256" key="12">
    <source>
        <dbReference type="ARBA" id="ARBA00069307"/>
    </source>
</evidence>
<dbReference type="Proteomes" id="UP000694545">
    <property type="component" value="Unplaced"/>
</dbReference>
<protein>
    <recommendedName>
        <fullName evidence="12">Interleukin-17 receptor C</fullName>
    </recommendedName>
    <alternativeName>
        <fullName evidence="14">Interleukin-17 receptor-like protein</fullName>
    </alternativeName>
    <alternativeName>
        <fullName evidence="13">ZcytoR14</fullName>
    </alternativeName>
</protein>
<evidence type="ECO:0000313" key="20">
    <source>
        <dbReference type="Proteomes" id="UP000694545"/>
    </source>
</evidence>
<evidence type="ECO:0000313" key="19">
    <source>
        <dbReference type="Ensembl" id="ENSVKKP00000022770.1"/>
    </source>
</evidence>
<dbReference type="GO" id="GO:0005886">
    <property type="term" value="C:plasma membrane"/>
    <property type="evidence" value="ECO:0007669"/>
    <property type="project" value="UniProtKB-SubCell"/>
</dbReference>
<feature type="compositionally biased region" description="Polar residues" evidence="15">
    <location>
        <begin position="723"/>
        <end position="733"/>
    </location>
</feature>
<dbReference type="Pfam" id="PF08357">
    <property type="entry name" value="SEFIR"/>
    <property type="match status" value="1"/>
</dbReference>
<feature type="transmembrane region" description="Helical" evidence="16">
    <location>
        <begin position="470"/>
        <end position="490"/>
    </location>
</feature>
<dbReference type="AlphaFoldDB" id="A0A8D2LHP1"/>
<evidence type="ECO:0000256" key="10">
    <source>
        <dbReference type="ARBA" id="ARBA00023198"/>
    </source>
</evidence>
<evidence type="ECO:0000256" key="16">
    <source>
        <dbReference type="SAM" id="Phobius"/>
    </source>
</evidence>
<reference evidence="19" key="1">
    <citation type="submission" date="2025-08" db="UniProtKB">
        <authorList>
            <consortium name="Ensembl"/>
        </authorList>
    </citation>
    <scope>IDENTIFICATION</scope>
</reference>
<feature type="domain" description="SEFIR" evidence="18">
    <location>
        <begin position="514"/>
        <end position="667"/>
    </location>
</feature>
<evidence type="ECO:0000256" key="9">
    <source>
        <dbReference type="ARBA" id="ARBA00023180"/>
    </source>
</evidence>
<dbReference type="GO" id="GO:0030368">
    <property type="term" value="F:interleukin-17 receptor activity"/>
    <property type="evidence" value="ECO:0007669"/>
    <property type="project" value="InterPro"/>
</dbReference>
<dbReference type="GO" id="GO:0006954">
    <property type="term" value="P:inflammatory response"/>
    <property type="evidence" value="ECO:0007669"/>
    <property type="project" value="UniProtKB-KW"/>
</dbReference>
<keyword evidence="10" id="KW-0395">Inflammatory response</keyword>
<evidence type="ECO:0000256" key="17">
    <source>
        <dbReference type="SAM" id="SignalP"/>
    </source>
</evidence>
<evidence type="ECO:0000256" key="8">
    <source>
        <dbReference type="ARBA" id="ARBA00023170"/>
    </source>
</evidence>
<evidence type="ECO:0000256" key="5">
    <source>
        <dbReference type="ARBA" id="ARBA00022989"/>
    </source>
</evidence>
<dbReference type="PANTHER" id="PTHR15583:SF12">
    <property type="entry name" value="INTERLEUKIN-17 RECEPTOR C"/>
    <property type="match status" value="1"/>
</dbReference>
<dbReference type="OMA" id="RTEEWMH"/>
<reference evidence="19" key="2">
    <citation type="submission" date="2025-09" db="UniProtKB">
        <authorList>
            <consortium name="Ensembl"/>
        </authorList>
    </citation>
    <scope>IDENTIFICATION</scope>
</reference>
<evidence type="ECO:0000256" key="4">
    <source>
        <dbReference type="ARBA" id="ARBA00022729"/>
    </source>
</evidence>
<keyword evidence="7" id="KW-1015">Disulfide bond</keyword>
<dbReference type="Gene3D" id="3.40.50.11530">
    <property type="match status" value="1"/>
</dbReference>
<name>A0A8D2LHP1_VARKO</name>
<dbReference type="InterPro" id="IPR027841">
    <property type="entry name" value="IL-17_rcpt_C/E_N"/>
</dbReference>
<keyword evidence="6 16" id="KW-0472">Membrane</keyword>
<dbReference type="InterPro" id="IPR039465">
    <property type="entry name" value="IL-17_rcpt-like"/>
</dbReference>
<feature type="signal peptide" evidence="17">
    <location>
        <begin position="1"/>
        <end position="18"/>
    </location>
</feature>
<accession>A0A8D2LHP1</accession>
<feature type="chain" id="PRO_5034126427" description="Interleukin-17 receptor C" evidence="17">
    <location>
        <begin position="19"/>
        <end position="733"/>
    </location>
</feature>
<evidence type="ECO:0000256" key="11">
    <source>
        <dbReference type="ARBA" id="ARBA00062086"/>
    </source>
</evidence>
<keyword evidence="8" id="KW-0675">Receptor</keyword>
<sequence length="733" mass="81620">MYILTLALVLVYLPSACFQPATFPDSVNCSQGLGCRFLGRDVLCTPGEASPDPKLYPVLVLTQKTRNKLRCRQHQDCTPCVHVMLQLGLTGPPALGTSQELHGDTEELLQMHVFLSVQTHHSSNCLAVEIWLPHRHDWQTRNLGSLHFDCFPVAIGGELHFAAFTLPRYTSADVIRFTHHGPDCTWHKAKNAVRLCQVPNLEVSVDLEKAVLHVRDVPEGQHFNLWLYLNRTGRFEGLGKDNLKLLTGPENMTIPISQVFPCLCLQVWPNVKDQDLSSRTHLCPFANDTEALTRAWAKSHLEVKAFEETVSGSLAGPCDLPGEMVPCWRGELLACHPLHPQLHLALTPRVPQEFPRLRPHPNLCVQVRSNGIAHLQSCLQGYIAGSHQATGHQLLLRETLDFQGNSSFHVLEQSAWVHIAQAVSTRKSILVEALQNDILSGECMQLWHTEGSEATVLWACSLEKYSRTHWALAWMVTVLGTCCILLALVLRKEALKGWLRILKEDYHSRGIVQGRRVLILYSPDHVDFEHLVGILAGALAKLQFSVSLELWSRGELGSLGPMQWLHAQRREVLQDGGAIVLLFSRGAVAGCAEWLGWEQTDVLCPIKPDSTFLASLNCALPDFLAGKASGKYTVICFEELLSADEIPALFRTVPVYPLPSQLFNFLLALAGPHVGQEQRSSLRRHAVWIIKTLERAVQGCQPERPPTQNLPLLPPQLGDEQLQETSSLPCANT</sequence>
<evidence type="ECO:0000256" key="2">
    <source>
        <dbReference type="ARBA" id="ARBA00022475"/>
    </source>
</evidence>
<dbReference type="PANTHER" id="PTHR15583">
    <property type="entry name" value="INTERLEUKIN-17 RECEPTOR"/>
    <property type="match status" value="1"/>
</dbReference>
<feature type="region of interest" description="Disordered" evidence="15">
    <location>
        <begin position="700"/>
        <end position="733"/>
    </location>
</feature>
<keyword evidence="5 16" id="KW-1133">Transmembrane helix</keyword>
<keyword evidence="20" id="KW-1185">Reference proteome</keyword>
<keyword evidence="3 16" id="KW-0812">Transmembrane</keyword>
<evidence type="ECO:0000256" key="1">
    <source>
        <dbReference type="ARBA" id="ARBA00004251"/>
    </source>
</evidence>
<keyword evidence="9" id="KW-0325">Glycoprotein</keyword>
<evidence type="ECO:0000256" key="15">
    <source>
        <dbReference type="SAM" id="MobiDB-lite"/>
    </source>
</evidence>
<feature type="compositionally biased region" description="Low complexity" evidence="15">
    <location>
        <begin position="706"/>
        <end position="717"/>
    </location>
</feature>
<evidence type="ECO:0000256" key="7">
    <source>
        <dbReference type="ARBA" id="ARBA00023157"/>
    </source>
</evidence>
<evidence type="ECO:0000256" key="6">
    <source>
        <dbReference type="ARBA" id="ARBA00023136"/>
    </source>
</evidence>
<evidence type="ECO:0000256" key="14">
    <source>
        <dbReference type="ARBA" id="ARBA00079879"/>
    </source>
</evidence>
<evidence type="ECO:0000256" key="3">
    <source>
        <dbReference type="ARBA" id="ARBA00022692"/>
    </source>
</evidence>
<organism evidence="19 20">
    <name type="scientific">Varanus komodoensis</name>
    <name type="common">Komodo dragon</name>
    <dbReference type="NCBI Taxonomy" id="61221"/>
    <lineage>
        <taxon>Eukaryota</taxon>
        <taxon>Metazoa</taxon>
        <taxon>Chordata</taxon>
        <taxon>Craniata</taxon>
        <taxon>Vertebrata</taxon>
        <taxon>Euteleostomi</taxon>
        <taxon>Lepidosauria</taxon>
        <taxon>Squamata</taxon>
        <taxon>Bifurcata</taxon>
        <taxon>Unidentata</taxon>
        <taxon>Episquamata</taxon>
        <taxon>Toxicofera</taxon>
        <taxon>Anguimorpha</taxon>
        <taxon>Paleoanguimorpha</taxon>
        <taxon>Varanoidea</taxon>
        <taxon>Varanidae</taxon>
        <taxon>Varanus</taxon>
    </lineage>
</organism>
<keyword evidence="2" id="KW-1003">Cell membrane</keyword>
<proteinExistence type="predicted"/>
<comment type="subunit">
    <text evidence="11">Homodimer; disulfide-linked. Heterodimer with IL17RA. Heterodimerization with IL17RA is independent of the cytoplasmic tail. Associates with non-glycosylated IL17RA constitutively. Binding of IL17A and IL17F induces association with glycosylated IL17RA. Forms complexes with 2:1 binding stoichiometry: two receptor chains for one interleukin molecule. IL17A homodimer preferentially drives the formation of IL17RA-IL17RC heterodimeric receptor complex, whereas IL17F homodimer forms predominantly complexes with IL17RC homodimer. IL17A-IL17F forms complexes with IL17RA-IL17RC, but with lower affinity when compared to IL17A homodimer. IL17RC chain cannot distinguish between IL17A and IL17F molecules, potentially enabling the formation of topologically distinct complexes. Interacts (through SEFIR domain and extended downstream region) with TRAF3IP2/ACT1 (phosphorylated).</text>
</comment>
<evidence type="ECO:0000256" key="13">
    <source>
        <dbReference type="ARBA" id="ARBA00078165"/>
    </source>
</evidence>
<dbReference type="Pfam" id="PF15037">
    <property type="entry name" value="IL17_R_N"/>
    <property type="match status" value="1"/>
</dbReference>
<dbReference type="InterPro" id="IPR013568">
    <property type="entry name" value="SEFIR_dom"/>
</dbReference>
<dbReference type="FunFam" id="3.40.50.11530:FF:000001">
    <property type="entry name" value="interleukin-17 receptor C isoform X1"/>
    <property type="match status" value="1"/>
</dbReference>
<dbReference type="Ensembl" id="ENSVKKT00000023334.1">
    <property type="protein sequence ID" value="ENSVKKP00000022770.1"/>
    <property type="gene ID" value="ENSVKKG00000015130.1"/>
</dbReference>
<evidence type="ECO:0000259" key="18">
    <source>
        <dbReference type="PROSITE" id="PS51534"/>
    </source>
</evidence>
<dbReference type="PROSITE" id="PS51534">
    <property type="entry name" value="SEFIR"/>
    <property type="match status" value="1"/>
</dbReference>
<comment type="subcellular location">
    <subcellularLocation>
        <location evidence="1">Cell membrane</location>
        <topology evidence="1">Single-pass type I membrane protein</topology>
    </subcellularLocation>
</comment>